<evidence type="ECO:0000313" key="3">
    <source>
        <dbReference type="EMBL" id="ASC69871.1"/>
    </source>
</evidence>
<dbReference type="EMBL" id="CP021983">
    <property type="protein sequence ID" value="ASC69871.1"/>
    <property type="molecule type" value="Genomic_DNA"/>
</dbReference>
<organism evidence="3 4">
    <name type="scientific">Halomicronema hongdechloris C2206</name>
    <dbReference type="NCBI Taxonomy" id="1641165"/>
    <lineage>
        <taxon>Bacteria</taxon>
        <taxon>Bacillati</taxon>
        <taxon>Cyanobacteriota</taxon>
        <taxon>Cyanophyceae</taxon>
        <taxon>Nodosilineales</taxon>
        <taxon>Nodosilineaceae</taxon>
        <taxon>Halomicronema</taxon>
    </lineage>
</organism>
<proteinExistence type="predicted"/>
<name>A0A1Z3HHW7_9CYAN</name>
<dbReference type="KEGG" id="hhg:XM38_008010"/>
<dbReference type="CDD" id="cd06260">
    <property type="entry name" value="DUF820-like"/>
    <property type="match status" value="1"/>
</dbReference>
<dbReference type="PANTHER" id="PTHR34107">
    <property type="entry name" value="SLL0198 PROTEIN-RELATED"/>
    <property type="match status" value="1"/>
</dbReference>
<dbReference type="Pfam" id="PF05685">
    <property type="entry name" value="Uma2"/>
    <property type="match status" value="1"/>
</dbReference>
<gene>
    <name evidence="3" type="ORF">XM38_008010</name>
</gene>
<dbReference type="AlphaFoldDB" id="A0A1Z3HHW7"/>
<feature type="domain" description="Putative restriction endonuclease" evidence="2">
    <location>
        <begin position="87"/>
        <end position="270"/>
    </location>
</feature>
<dbReference type="InterPro" id="IPR011335">
    <property type="entry name" value="Restrct_endonuc-II-like"/>
</dbReference>
<dbReference type="InterPro" id="IPR012296">
    <property type="entry name" value="Nuclease_put_TT1808"/>
</dbReference>
<evidence type="ECO:0000313" key="4">
    <source>
        <dbReference type="Proteomes" id="UP000191901"/>
    </source>
</evidence>
<dbReference type="PANTHER" id="PTHR34107:SF2">
    <property type="entry name" value="SLL0888 PROTEIN"/>
    <property type="match status" value="1"/>
</dbReference>
<feature type="region of interest" description="Disordered" evidence="1">
    <location>
        <begin position="1"/>
        <end position="24"/>
    </location>
</feature>
<sequence>MGHFPGRKQLFSGPARTHAPPGNSCPHACRKGHPENHGILRTDRLPCSPCESSGILTPGLCWPHSDLPPPTRPMVTIPLPDAQLMSFDEFIAWKPDNQPYELHHGTPIEMQPTGDHEEIIAFLNSVLVLEVHRLQQPLMLPKQALVKLPDEDTAYLPDVLLLNREALPQEPLWKRASTVTQGISVPLVIEVVSTNWRDDYGKKLVDYESLGIAEYWIVDHLGLGGRRYIGYPKQPTLSVYRLVDDEYQVRQFRGQEPIQSGLFPDLALTATAIFRAGP</sequence>
<evidence type="ECO:0000256" key="1">
    <source>
        <dbReference type="SAM" id="MobiDB-lite"/>
    </source>
</evidence>
<keyword evidence="4" id="KW-1185">Reference proteome</keyword>
<dbReference type="Proteomes" id="UP000191901">
    <property type="component" value="Chromosome"/>
</dbReference>
<protein>
    <recommendedName>
        <fullName evidence="2">Putative restriction endonuclease domain-containing protein</fullName>
    </recommendedName>
</protein>
<evidence type="ECO:0000259" key="2">
    <source>
        <dbReference type="Pfam" id="PF05685"/>
    </source>
</evidence>
<accession>A0A1Z3HHW7</accession>
<dbReference type="InterPro" id="IPR008538">
    <property type="entry name" value="Uma2"/>
</dbReference>
<dbReference type="SUPFAM" id="SSF52980">
    <property type="entry name" value="Restriction endonuclease-like"/>
    <property type="match status" value="1"/>
</dbReference>
<reference evidence="3 4" key="1">
    <citation type="journal article" date="2016" name="Biochim. Biophys. Acta">
        <title>Characterization of red-shifted phycobilisomes isolated from the chlorophyll f-containing cyanobacterium Halomicronema hongdechloris.</title>
        <authorList>
            <person name="Li Y."/>
            <person name="Lin Y."/>
            <person name="Garvey C.J."/>
            <person name="Birch D."/>
            <person name="Corkery R.W."/>
            <person name="Loughlin P.C."/>
            <person name="Scheer H."/>
            <person name="Willows R.D."/>
            <person name="Chen M."/>
        </authorList>
    </citation>
    <scope>NUCLEOTIDE SEQUENCE [LARGE SCALE GENOMIC DNA]</scope>
    <source>
        <strain evidence="3 4">C2206</strain>
    </source>
</reference>
<dbReference type="Gene3D" id="3.90.1570.10">
    <property type="entry name" value="tt1808, chain A"/>
    <property type="match status" value="1"/>
</dbReference>